<reference evidence="1 2" key="1">
    <citation type="submission" date="2018-10" db="EMBL/GenBank/DDBJ databases">
        <title>Butyricimonas faecalis sp. nov., isolated from human faeces and emended description of the genus Butyricimonas.</title>
        <authorList>
            <person name="Le Roy T."/>
            <person name="Van der Smissen P."/>
            <person name="Paquot A."/>
            <person name="Delzenne N."/>
            <person name="Muccioli G."/>
            <person name="Collet J.-F."/>
            <person name="Cani P.D."/>
        </authorList>
    </citation>
    <scope>NUCLEOTIDE SEQUENCE [LARGE SCALE GENOMIC DNA]</scope>
    <source>
        <strain evidence="1 2">H184</strain>
    </source>
</reference>
<protein>
    <recommendedName>
        <fullName evidence="3">6-bladed beta-propeller</fullName>
    </recommendedName>
</protein>
<proteinExistence type="predicted"/>
<dbReference type="EMBL" id="CP032819">
    <property type="protein sequence ID" value="AZS28184.1"/>
    <property type="molecule type" value="Genomic_DNA"/>
</dbReference>
<accession>A0A3Q9IKY8</accession>
<dbReference type="RefSeq" id="WP_106624323.1">
    <property type="nucleotide sequence ID" value="NZ_CP032819.1"/>
</dbReference>
<gene>
    <name evidence="1" type="ORF">D8S85_00540</name>
</gene>
<dbReference type="AlphaFoldDB" id="A0A3Q9IKY8"/>
<organism evidence="1 2">
    <name type="scientific">Butyricimonas faecalis</name>
    <dbReference type="NCBI Taxonomy" id="2093856"/>
    <lineage>
        <taxon>Bacteria</taxon>
        <taxon>Pseudomonadati</taxon>
        <taxon>Bacteroidota</taxon>
        <taxon>Bacteroidia</taxon>
        <taxon>Bacteroidales</taxon>
        <taxon>Odoribacteraceae</taxon>
        <taxon>Butyricimonas</taxon>
    </lineage>
</organism>
<dbReference type="OrthoDB" id="828031at2"/>
<dbReference type="Proteomes" id="UP000270673">
    <property type="component" value="Chromosome"/>
</dbReference>
<evidence type="ECO:0000313" key="1">
    <source>
        <dbReference type="EMBL" id="AZS28184.1"/>
    </source>
</evidence>
<dbReference type="Pfam" id="PF15869">
    <property type="entry name" value="TolB_like"/>
    <property type="match status" value="1"/>
</dbReference>
<evidence type="ECO:0008006" key="3">
    <source>
        <dbReference type="Google" id="ProtNLM"/>
    </source>
</evidence>
<evidence type="ECO:0000313" key="2">
    <source>
        <dbReference type="Proteomes" id="UP000270673"/>
    </source>
</evidence>
<sequence>MKKIIYIILILVLAYNCQNEGKSNENIFIGETIFIDKFPLDLSLKGEYISLTSLGAESMYSIDTFLIFISSKIDTFYSVYSTKTEKHIVNLLPKGRGINEFSNANSPLFNCIDSNCMKIYLFDRTHSCISTLNLTKSLQNLTTILDSNTIDLNIEPEIKGAFLLNDSSLFYHYFSFSNRNEYYSIYNRKTNTFIQQDSIYRHSINNIGNIFLWTTHSCYNLREQKYATAMEFLNQINLYSLSQKKAISLVYNGNISDLKKVEECPMPEKYTYYVDFTSTTKLLFGLYANQTRKDWALKDNITTEIHVIDWEGIPKFKLNIQEKLSKIAINEKEKIMYGLTLEEEVYKYNLEEIL</sequence>
<dbReference type="KEGG" id="buy:D8S85_00540"/>
<keyword evidence="2" id="KW-1185">Reference proteome</keyword>
<name>A0A3Q9IKY8_9BACT</name>